<reference evidence="1" key="1">
    <citation type="journal article" date="2021" name="Environ. Microbiol.">
        <title>Gene family expansions and transcriptome signatures uncover fungal adaptations to wood decay.</title>
        <authorList>
            <person name="Hage H."/>
            <person name="Miyauchi S."/>
            <person name="Viragh M."/>
            <person name="Drula E."/>
            <person name="Min B."/>
            <person name="Chaduli D."/>
            <person name="Navarro D."/>
            <person name="Favel A."/>
            <person name="Norest M."/>
            <person name="Lesage-Meessen L."/>
            <person name="Balint B."/>
            <person name="Merenyi Z."/>
            <person name="de Eugenio L."/>
            <person name="Morin E."/>
            <person name="Martinez A.T."/>
            <person name="Baldrian P."/>
            <person name="Stursova M."/>
            <person name="Martinez M.J."/>
            <person name="Novotny C."/>
            <person name="Magnuson J.K."/>
            <person name="Spatafora J.W."/>
            <person name="Maurice S."/>
            <person name="Pangilinan J."/>
            <person name="Andreopoulos W."/>
            <person name="LaButti K."/>
            <person name="Hundley H."/>
            <person name="Na H."/>
            <person name="Kuo A."/>
            <person name="Barry K."/>
            <person name="Lipzen A."/>
            <person name="Henrissat B."/>
            <person name="Riley R."/>
            <person name="Ahrendt S."/>
            <person name="Nagy L.G."/>
            <person name="Grigoriev I.V."/>
            <person name="Martin F."/>
            <person name="Rosso M.N."/>
        </authorList>
    </citation>
    <scope>NUCLEOTIDE SEQUENCE</scope>
    <source>
        <strain evidence="1">CBS 384.51</strain>
    </source>
</reference>
<organism evidence="1 2">
    <name type="scientific">Irpex rosettiformis</name>
    <dbReference type="NCBI Taxonomy" id="378272"/>
    <lineage>
        <taxon>Eukaryota</taxon>
        <taxon>Fungi</taxon>
        <taxon>Dikarya</taxon>
        <taxon>Basidiomycota</taxon>
        <taxon>Agaricomycotina</taxon>
        <taxon>Agaricomycetes</taxon>
        <taxon>Polyporales</taxon>
        <taxon>Irpicaceae</taxon>
        <taxon>Irpex</taxon>
    </lineage>
</organism>
<proteinExistence type="predicted"/>
<dbReference type="EMBL" id="MU274921">
    <property type="protein sequence ID" value="KAI0086827.1"/>
    <property type="molecule type" value="Genomic_DNA"/>
</dbReference>
<protein>
    <submittedName>
        <fullName evidence="1">Uncharacterized protein</fullName>
    </submittedName>
</protein>
<dbReference type="Proteomes" id="UP001055072">
    <property type="component" value="Unassembled WGS sequence"/>
</dbReference>
<evidence type="ECO:0000313" key="1">
    <source>
        <dbReference type="EMBL" id="KAI0086827.1"/>
    </source>
</evidence>
<comment type="caution">
    <text evidence="1">The sequence shown here is derived from an EMBL/GenBank/DDBJ whole genome shotgun (WGS) entry which is preliminary data.</text>
</comment>
<name>A0ACB8TXQ5_9APHY</name>
<evidence type="ECO:0000313" key="2">
    <source>
        <dbReference type="Proteomes" id="UP001055072"/>
    </source>
</evidence>
<gene>
    <name evidence="1" type="ORF">BDY19DRAFT_332285</name>
</gene>
<keyword evidence="2" id="KW-1185">Reference proteome</keyword>
<sequence>MQHQSQSLATSGMQMLPQEVAENIFNALDGDAATLSSCLHVSRVWAALSYPVRFRRVAFSALAAVAEKNLGPRTFDDFLVLLRQSPRLCQCIRELTFRSQSEAGIFDTAVLQSIISRLPFLTTLDIAATSLWPTQTIPHDLAQPVRLRKLTISEDCLWMSQESLASLLNLFDEIDEITHFVSSMPMEHKPGFTVMRPSSNKLEVKSLTFVHGHRPLITKAVESCLTVYSQLLNKNTLTNFSIDPGHLSPDELRAYGRFIAEFGRNVTDFHYGVYRRGNAVDGADIISNFPADAQPGVLTAQYSRRSRTCSRSFVCSHDASDVGDHGTVLPIIHRIVHITRGGSFQAARHARLAVHPKRNRRPPVSRDSASRAPGSGLLGD</sequence>
<accession>A0ACB8TXQ5</accession>